<gene>
    <name evidence="2" type="ORF">PoB_000153300</name>
</gene>
<sequence length="121" mass="13654">MCYFAKDNGSDLFIVIGSRKSASVFYSSSTHSRRISRFFVFIFLLSHVGVTEAIGDVHGYRHFADVPQGLFDYDYNDFKFEGIVTSVAQWLASPPRDPQGPSCRGFEPRHQRPDVTEGLKA</sequence>
<evidence type="ECO:0000256" key="1">
    <source>
        <dbReference type="SAM" id="MobiDB-lite"/>
    </source>
</evidence>
<proteinExistence type="predicted"/>
<feature type="compositionally biased region" description="Basic and acidic residues" evidence="1">
    <location>
        <begin position="106"/>
        <end position="121"/>
    </location>
</feature>
<organism evidence="2 3">
    <name type="scientific">Plakobranchus ocellatus</name>
    <dbReference type="NCBI Taxonomy" id="259542"/>
    <lineage>
        <taxon>Eukaryota</taxon>
        <taxon>Metazoa</taxon>
        <taxon>Spiralia</taxon>
        <taxon>Lophotrochozoa</taxon>
        <taxon>Mollusca</taxon>
        <taxon>Gastropoda</taxon>
        <taxon>Heterobranchia</taxon>
        <taxon>Euthyneura</taxon>
        <taxon>Panpulmonata</taxon>
        <taxon>Sacoglossa</taxon>
        <taxon>Placobranchoidea</taxon>
        <taxon>Plakobranchidae</taxon>
        <taxon>Plakobranchus</taxon>
    </lineage>
</organism>
<comment type="caution">
    <text evidence="2">The sequence shown here is derived from an EMBL/GenBank/DDBJ whole genome shotgun (WGS) entry which is preliminary data.</text>
</comment>
<evidence type="ECO:0000313" key="2">
    <source>
        <dbReference type="EMBL" id="GFN75027.1"/>
    </source>
</evidence>
<accession>A0AAV3XXP1</accession>
<evidence type="ECO:0000313" key="3">
    <source>
        <dbReference type="Proteomes" id="UP000735302"/>
    </source>
</evidence>
<reference evidence="2 3" key="1">
    <citation type="journal article" date="2021" name="Elife">
        <title>Chloroplast acquisition without the gene transfer in kleptoplastic sea slugs, Plakobranchus ocellatus.</title>
        <authorList>
            <person name="Maeda T."/>
            <person name="Takahashi S."/>
            <person name="Yoshida T."/>
            <person name="Shimamura S."/>
            <person name="Takaki Y."/>
            <person name="Nagai Y."/>
            <person name="Toyoda A."/>
            <person name="Suzuki Y."/>
            <person name="Arimoto A."/>
            <person name="Ishii H."/>
            <person name="Satoh N."/>
            <person name="Nishiyama T."/>
            <person name="Hasebe M."/>
            <person name="Maruyama T."/>
            <person name="Minagawa J."/>
            <person name="Obokata J."/>
            <person name="Shigenobu S."/>
        </authorList>
    </citation>
    <scope>NUCLEOTIDE SEQUENCE [LARGE SCALE GENOMIC DNA]</scope>
</reference>
<protein>
    <submittedName>
        <fullName evidence="2">Uncharacterized protein</fullName>
    </submittedName>
</protein>
<dbReference type="EMBL" id="BLXT01000208">
    <property type="protein sequence ID" value="GFN75027.1"/>
    <property type="molecule type" value="Genomic_DNA"/>
</dbReference>
<keyword evidence="3" id="KW-1185">Reference proteome</keyword>
<dbReference type="AlphaFoldDB" id="A0AAV3XXP1"/>
<dbReference type="Proteomes" id="UP000735302">
    <property type="component" value="Unassembled WGS sequence"/>
</dbReference>
<name>A0AAV3XXP1_9GAST</name>
<feature type="region of interest" description="Disordered" evidence="1">
    <location>
        <begin position="93"/>
        <end position="121"/>
    </location>
</feature>